<reference evidence="3 4" key="1">
    <citation type="submission" date="2016-10" db="EMBL/GenBank/DDBJ databases">
        <authorList>
            <person name="de Groot N.N."/>
        </authorList>
    </citation>
    <scope>NUCLEOTIDE SEQUENCE [LARGE SCALE GENOMIC DNA]</scope>
    <source>
        <strain evidence="3 4">DSM 17813</strain>
    </source>
</reference>
<dbReference type="Pfam" id="PF24346">
    <property type="entry name" value="DUF7507"/>
    <property type="match status" value="1"/>
</dbReference>
<name>A0A1G9WPD3_9BACT</name>
<feature type="compositionally biased region" description="Polar residues" evidence="1">
    <location>
        <begin position="374"/>
        <end position="390"/>
    </location>
</feature>
<protein>
    <recommendedName>
        <fullName evidence="2">DUF7507 domain-containing protein</fullName>
    </recommendedName>
</protein>
<dbReference type="Proteomes" id="UP000182146">
    <property type="component" value="Unassembled WGS sequence"/>
</dbReference>
<accession>A0A1G9WPD3</accession>
<gene>
    <name evidence="3" type="ORF">SAMN05660860_03304</name>
</gene>
<evidence type="ECO:0000259" key="2">
    <source>
        <dbReference type="Pfam" id="PF24346"/>
    </source>
</evidence>
<evidence type="ECO:0000313" key="4">
    <source>
        <dbReference type="Proteomes" id="UP000182146"/>
    </source>
</evidence>
<dbReference type="STRING" id="392333.SAMN05660860_03304"/>
<evidence type="ECO:0000256" key="1">
    <source>
        <dbReference type="SAM" id="MobiDB-lite"/>
    </source>
</evidence>
<feature type="compositionally biased region" description="Polar residues" evidence="1">
    <location>
        <begin position="247"/>
        <end position="258"/>
    </location>
</feature>
<evidence type="ECO:0000313" key="3">
    <source>
        <dbReference type="EMBL" id="SDM86299.1"/>
    </source>
</evidence>
<dbReference type="AlphaFoldDB" id="A0A1G9WPD3"/>
<feature type="region of interest" description="Disordered" evidence="1">
    <location>
        <begin position="219"/>
        <end position="261"/>
    </location>
</feature>
<organism evidence="3 4">
    <name type="scientific">Geoalkalibacter ferrihydriticus</name>
    <dbReference type="NCBI Taxonomy" id="392333"/>
    <lineage>
        <taxon>Bacteria</taxon>
        <taxon>Pseudomonadati</taxon>
        <taxon>Thermodesulfobacteriota</taxon>
        <taxon>Desulfuromonadia</taxon>
        <taxon>Desulfuromonadales</taxon>
        <taxon>Geoalkalibacteraceae</taxon>
        <taxon>Geoalkalibacter</taxon>
    </lineage>
</organism>
<dbReference type="EMBL" id="FNGU01000011">
    <property type="protein sequence ID" value="SDM86299.1"/>
    <property type="molecule type" value="Genomic_DNA"/>
</dbReference>
<proteinExistence type="predicted"/>
<feature type="region of interest" description="Disordered" evidence="1">
    <location>
        <begin position="364"/>
        <end position="390"/>
    </location>
</feature>
<dbReference type="InterPro" id="IPR055354">
    <property type="entry name" value="DUF7507"/>
</dbReference>
<feature type="domain" description="DUF7507" evidence="2">
    <location>
        <begin position="3"/>
        <end position="72"/>
    </location>
</feature>
<feature type="compositionally biased region" description="Basic and acidic residues" evidence="1">
    <location>
        <begin position="219"/>
        <end position="245"/>
    </location>
</feature>
<sequence>MFFRYVVTNDGPVTLTNLTLTDNVFSTSSCIIPATLAPGQSFECVIGPFEAMAGQHTNTATATGQYQGMTVMDSDNANYYGCVGKGTGTPGYWMNHPEAWPVDSIIIGGIEYSKKDAIDYMKKPVKRDKTMTMFPALVSAKLNVLSCNVSFCIDETILAADEWMAQYGPVGSGVLASSSAWSMGEPLYLLLDEYNNGLLCAPSRDKISYRDCDWDWDRDSDKDSDWDSDRDSDKDSDWDSDRDSDSNTSFGTGTQGYWQNHPKAWPVDRITVGGKRYSKDEAIKYMKKATKGDVTMTMFHALVSAKLNVASGTESSCIADTIKSADSWMDKYGPAGEKVRAGSWAWRNGEPLYMTLDDYNNGKLCAPSRDQDQTKSSSTSGPKTATSDYWQNNPKAWPVDRITVGDKRYSISDAIKNMGRDSRYDVTVTLYRTLVSAKLNVASGTESSCIADTIKSADSWMDRYGPVGEKVKPDSWAWRRGEPLHTTLDDYNKGKLCAP</sequence>